<protein>
    <recommendedName>
        <fullName evidence="2">DUF2281 domain-containing protein</fullName>
    </recommendedName>
</protein>
<organism evidence="1">
    <name type="scientific">Caldilineaceae bacterium SB0661_bin_32</name>
    <dbReference type="NCBI Taxonomy" id="2605255"/>
    <lineage>
        <taxon>Bacteria</taxon>
        <taxon>Bacillati</taxon>
        <taxon>Chloroflexota</taxon>
        <taxon>Caldilineae</taxon>
        <taxon>Caldilineales</taxon>
        <taxon>Caldilineaceae</taxon>
    </lineage>
</organism>
<name>A0A6B1DB61_9CHLR</name>
<evidence type="ECO:0008006" key="2">
    <source>
        <dbReference type="Google" id="ProtNLM"/>
    </source>
</evidence>
<evidence type="ECO:0000313" key="1">
    <source>
        <dbReference type="EMBL" id="MYC96535.1"/>
    </source>
</evidence>
<dbReference type="EMBL" id="VXMH01000088">
    <property type="protein sequence ID" value="MYC96535.1"/>
    <property type="molecule type" value="Genomic_DNA"/>
</dbReference>
<comment type="caution">
    <text evidence="1">The sequence shown here is derived from an EMBL/GenBank/DDBJ whole genome shotgun (WGS) entry which is preliminary data.</text>
</comment>
<proteinExistence type="predicted"/>
<reference evidence="1" key="1">
    <citation type="submission" date="2019-09" db="EMBL/GenBank/DDBJ databases">
        <title>Characterisation of the sponge microbiome using genome-centric metagenomics.</title>
        <authorList>
            <person name="Engelberts J.P."/>
            <person name="Robbins S.J."/>
            <person name="De Goeij J.M."/>
            <person name="Aranda M."/>
            <person name="Bell S.C."/>
            <person name="Webster N.S."/>
        </authorList>
    </citation>
    <scope>NUCLEOTIDE SEQUENCE</scope>
    <source>
        <strain evidence="1">SB0661_bin_32</strain>
    </source>
</reference>
<dbReference type="AlphaFoldDB" id="A0A6B1DB61"/>
<accession>A0A6B1DB61</accession>
<sequence>MLQTIEATIDEHGNVQLLEQVQLSEPRRAYVTILPSESDASEIALLSEAALAKDWNRPEEDLAWSHLQQVQSS</sequence>
<gene>
    <name evidence="1" type="ORF">F4X14_16340</name>
</gene>